<accession>A0A9X4JVM1</accession>
<dbReference type="GO" id="GO:0045259">
    <property type="term" value="C:proton-transporting ATP synthase complex"/>
    <property type="evidence" value="ECO:0007669"/>
    <property type="project" value="UniProtKB-KW"/>
</dbReference>
<evidence type="ECO:0000256" key="1">
    <source>
        <dbReference type="ARBA" id="ARBA00004370"/>
    </source>
</evidence>
<keyword evidence="4 8" id="KW-0406">Ion transport</keyword>
<dbReference type="InterPro" id="IPR000711">
    <property type="entry name" value="ATPase_OSCP/dsu"/>
</dbReference>
<comment type="similarity">
    <text evidence="8">Belongs to the ATPase delta chain family.</text>
</comment>
<dbReference type="PRINTS" id="PR00125">
    <property type="entry name" value="ATPASEDELTA"/>
</dbReference>
<keyword evidence="6 8" id="KW-0139">CF(1)</keyword>
<dbReference type="HAMAP" id="MF_01416">
    <property type="entry name" value="ATP_synth_delta_bact"/>
    <property type="match status" value="1"/>
</dbReference>
<organism evidence="9 10">
    <name type="scientific">Pelotomaculum isophthalicicum JI</name>
    <dbReference type="NCBI Taxonomy" id="947010"/>
    <lineage>
        <taxon>Bacteria</taxon>
        <taxon>Bacillati</taxon>
        <taxon>Bacillota</taxon>
        <taxon>Clostridia</taxon>
        <taxon>Eubacteriales</taxon>
        <taxon>Desulfotomaculaceae</taxon>
        <taxon>Pelotomaculum</taxon>
    </lineage>
</organism>
<dbReference type="InterPro" id="IPR026015">
    <property type="entry name" value="ATP_synth_OSCP/delta_N_sf"/>
</dbReference>
<proteinExistence type="inferred from homology"/>
<keyword evidence="2 8" id="KW-0813">Transport</keyword>
<dbReference type="EMBL" id="JAKOAV010000005">
    <property type="protein sequence ID" value="MDF9407632.1"/>
    <property type="molecule type" value="Genomic_DNA"/>
</dbReference>
<dbReference type="NCBIfam" id="TIGR01145">
    <property type="entry name" value="ATP_synt_delta"/>
    <property type="match status" value="1"/>
</dbReference>
<comment type="function">
    <text evidence="8">This protein is part of the stalk that links CF(0) to CF(1). It either transmits conformational changes from CF(0) to CF(1) or is implicated in proton conduction.</text>
</comment>
<evidence type="ECO:0000256" key="8">
    <source>
        <dbReference type="HAMAP-Rule" id="MF_01416"/>
    </source>
</evidence>
<reference evidence="9" key="1">
    <citation type="submission" date="2022-02" db="EMBL/GenBank/DDBJ databases">
        <authorList>
            <person name="Leng L."/>
        </authorList>
    </citation>
    <scope>NUCLEOTIDE SEQUENCE</scope>
    <source>
        <strain evidence="9">JI</strain>
    </source>
</reference>
<dbReference type="PANTHER" id="PTHR11910">
    <property type="entry name" value="ATP SYNTHASE DELTA CHAIN"/>
    <property type="match status" value="1"/>
</dbReference>
<dbReference type="RefSeq" id="WP_277442863.1">
    <property type="nucleotide sequence ID" value="NZ_JAKOAV010000005.1"/>
</dbReference>
<evidence type="ECO:0000256" key="5">
    <source>
        <dbReference type="ARBA" id="ARBA00023136"/>
    </source>
</evidence>
<name>A0A9X4JVM1_9FIRM</name>
<evidence type="ECO:0000256" key="4">
    <source>
        <dbReference type="ARBA" id="ARBA00023065"/>
    </source>
</evidence>
<keyword evidence="10" id="KW-1185">Reference proteome</keyword>
<dbReference type="AlphaFoldDB" id="A0A9X4JVM1"/>
<keyword evidence="3 8" id="KW-0375">Hydrogen ion transport</keyword>
<evidence type="ECO:0000256" key="7">
    <source>
        <dbReference type="ARBA" id="ARBA00023310"/>
    </source>
</evidence>
<keyword evidence="8" id="KW-1003">Cell membrane</keyword>
<evidence type="ECO:0000313" key="10">
    <source>
        <dbReference type="Proteomes" id="UP001154312"/>
    </source>
</evidence>
<dbReference type="Gene3D" id="1.10.520.20">
    <property type="entry name" value="N-terminal domain of the delta subunit of the F1F0-ATP synthase"/>
    <property type="match status" value="1"/>
</dbReference>
<dbReference type="InterPro" id="IPR020781">
    <property type="entry name" value="ATPase_OSCP/d_CS"/>
</dbReference>
<dbReference type="Pfam" id="PF00213">
    <property type="entry name" value="OSCP"/>
    <property type="match status" value="1"/>
</dbReference>
<dbReference type="SUPFAM" id="SSF47928">
    <property type="entry name" value="N-terminal domain of the delta subunit of the F1F0-ATP synthase"/>
    <property type="match status" value="1"/>
</dbReference>
<evidence type="ECO:0000256" key="2">
    <source>
        <dbReference type="ARBA" id="ARBA00022448"/>
    </source>
</evidence>
<dbReference type="GO" id="GO:0005886">
    <property type="term" value="C:plasma membrane"/>
    <property type="evidence" value="ECO:0007669"/>
    <property type="project" value="UniProtKB-SubCell"/>
</dbReference>
<comment type="function">
    <text evidence="8">F(1)F(0) ATP synthase produces ATP from ADP in the presence of a proton or sodium gradient. F-type ATPases consist of two structural domains, F(1) containing the extramembraneous catalytic core and F(0) containing the membrane proton channel, linked together by a central stalk and a peripheral stalk. During catalysis, ATP synthesis in the catalytic domain of F(1) is coupled via a rotary mechanism of the central stalk subunits to proton translocation.</text>
</comment>
<evidence type="ECO:0000256" key="3">
    <source>
        <dbReference type="ARBA" id="ARBA00022781"/>
    </source>
</evidence>
<gene>
    <name evidence="8" type="primary">atpH</name>
    <name evidence="9" type="ORF">L7E55_04540</name>
</gene>
<dbReference type="PROSITE" id="PS00389">
    <property type="entry name" value="ATPASE_DELTA"/>
    <property type="match status" value="1"/>
</dbReference>
<comment type="caution">
    <text evidence="9">The sequence shown here is derived from an EMBL/GenBank/DDBJ whole genome shotgun (WGS) entry which is preliminary data.</text>
</comment>
<sequence>MLKGAVAGRYSAALYDLAAESNNIDQIEDELKAVNAIFQDNTDLQKVLYHPQITAAAKKELLDQLFKGNISDLTLNFIKLLVDRRRETFFGDIASEFIAQANASRNMVEARVTSVVDLQDQEKGEFDQLLAKLTGKKVQVSYATDPSLIGGVLVRIGDKVIDGTIKAKLAALGDRLKQIS</sequence>
<keyword evidence="7 8" id="KW-0066">ATP synthesis</keyword>
<evidence type="ECO:0000256" key="6">
    <source>
        <dbReference type="ARBA" id="ARBA00023196"/>
    </source>
</evidence>
<dbReference type="Proteomes" id="UP001154312">
    <property type="component" value="Unassembled WGS sequence"/>
</dbReference>
<keyword evidence="5 8" id="KW-0472">Membrane</keyword>
<evidence type="ECO:0000313" key="9">
    <source>
        <dbReference type="EMBL" id="MDF9407632.1"/>
    </source>
</evidence>
<dbReference type="GO" id="GO:0046933">
    <property type="term" value="F:proton-transporting ATP synthase activity, rotational mechanism"/>
    <property type="evidence" value="ECO:0007669"/>
    <property type="project" value="UniProtKB-UniRule"/>
</dbReference>
<protein>
    <recommendedName>
        <fullName evidence="8">ATP synthase subunit delta</fullName>
    </recommendedName>
    <alternativeName>
        <fullName evidence="8">ATP synthase F(1) sector subunit delta</fullName>
    </alternativeName>
    <alternativeName>
        <fullName evidence="8">F-type ATPase subunit delta</fullName>
        <shortName evidence="8">F-ATPase subunit delta</shortName>
    </alternativeName>
</protein>
<comment type="subcellular location">
    <subcellularLocation>
        <location evidence="8">Cell membrane</location>
        <topology evidence="8">Peripheral membrane protein</topology>
    </subcellularLocation>
    <subcellularLocation>
        <location evidence="1">Membrane</location>
    </subcellularLocation>
</comment>
<dbReference type="NCBIfam" id="NF004403">
    <property type="entry name" value="PRK05758.2-4"/>
    <property type="match status" value="1"/>
</dbReference>